<keyword evidence="2" id="KW-1185">Reference proteome</keyword>
<organism evidence="1 2">
    <name type="scientific">Apiospora arundinis</name>
    <dbReference type="NCBI Taxonomy" id="335852"/>
    <lineage>
        <taxon>Eukaryota</taxon>
        <taxon>Fungi</taxon>
        <taxon>Dikarya</taxon>
        <taxon>Ascomycota</taxon>
        <taxon>Pezizomycotina</taxon>
        <taxon>Sordariomycetes</taxon>
        <taxon>Xylariomycetidae</taxon>
        <taxon>Amphisphaeriales</taxon>
        <taxon>Apiosporaceae</taxon>
        <taxon>Apiospora</taxon>
    </lineage>
</organism>
<evidence type="ECO:0000313" key="2">
    <source>
        <dbReference type="Proteomes" id="UP001390339"/>
    </source>
</evidence>
<name>A0ABR2I8K8_9PEZI</name>
<dbReference type="Proteomes" id="UP001390339">
    <property type="component" value="Unassembled WGS sequence"/>
</dbReference>
<reference evidence="1 2" key="1">
    <citation type="journal article" date="2024" name="IMA Fungus">
        <title>Apiospora arundinis, a panoply of carbohydrate-active enzymes and secondary metabolites.</title>
        <authorList>
            <person name="Sorensen T."/>
            <person name="Petersen C."/>
            <person name="Muurmann A.T."/>
            <person name="Christiansen J.V."/>
            <person name="Brundto M.L."/>
            <person name="Overgaard C.K."/>
            <person name="Boysen A.T."/>
            <person name="Wollenberg R.D."/>
            <person name="Larsen T.O."/>
            <person name="Sorensen J.L."/>
            <person name="Nielsen K.L."/>
            <person name="Sondergaard T.E."/>
        </authorList>
    </citation>
    <scope>NUCLEOTIDE SEQUENCE [LARGE SCALE GENOMIC DNA]</scope>
    <source>
        <strain evidence="1 2">AAU 773</strain>
    </source>
</reference>
<gene>
    <name evidence="1" type="ORF">PGQ11_009706</name>
</gene>
<dbReference type="EMBL" id="JAPCWZ010000006">
    <property type="protein sequence ID" value="KAK8858972.1"/>
    <property type="molecule type" value="Genomic_DNA"/>
</dbReference>
<evidence type="ECO:0000313" key="1">
    <source>
        <dbReference type="EMBL" id="KAK8858972.1"/>
    </source>
</evidence>
<protein>
    <submittedName>
        <fullName evidence="1">Uncharacterized protein</fullName>
    </submittedName>
</protein>
<comment type="caution">
    <text evidence="1">The sequence shown here is derived from an EMBL/GenBank/DDBJ whole genome shotgun (WGS) entry which is preliminary data.</text>
</comment>
<sequence length="394" mass="40416">MLAICRLVAAEAVVLGHLAQRCRSGERGVQAAAVVQEIAADAVTQLPGLVAVLEVVGLVDEVAGRVVAAQQNLAGVAVVVQAHHHDEGVLVAAVRHDHGAVGVGEPGAAVDVELAQGLEGVAGAGLVGRGKRGLGDPRVHTQDDGLVEAVQVALRDVVVLEQAELLLDEVGQGAGAGRPAQQALLSALLDRDQLGGGGAPLALDGLLDRLHEHDAVVQEERLAGPEGLEHVVALEHVEQVAGLGLGAQADALERALQCLHVVERGVEARPGDAQQRVVLFLLLDPGAQGLVGVGGGPAPLRGEEAVDVAQHHEHDVQAVVLSDLLVVGVRGGGIAYEADVLGEGDVLDWGRGSRLGVDVADVAQIVGIGGSRHLGQQGTDRRRRFRIVGSCFGF</sequence>
<accession>A0ABR2I8K8</accession>
<proteinExistence type="predicted"/>